<proteinExistence type="inferred from homology"/>
<dbReference type="SUPFAM" id="SSF53850">
    <property type="entry name" value="Periplasmic binding protein-like II"/>
    <property type="match status" value="1"/>
</dbReference>
<evidence type="ECO:0000313" key="5">
    <source>
        <dbReference type="EMBL" id="MFC4768920.1"/>
    </source>
</evidence>
<dbReference type="EMBL" id="JBHSHC010000112">
    <property type="protein sequence ID" value="MFC4768920.1"/>
    <property type="molecule type" value="Genomic_DNA"/>
</dbReference>
<dbReference type="HAMAP" id="MF_00995">
    <property type="entry name" value="MqnA"/>
    <property type="match status" value="1"/>
</dbReference>
<keyword evidence="3 4" id="KW-0456">Lyase</keyword>
<dbReference type="Gene3D" id="3.40.190.10">
    <property type="entry name" value="Periplasmic binding protein-like II"/>
    <property type="match status" value="2"/>
</dbReference>
<comment type="function">
    <text evidence="4">Catalyzes the dehydration of chorismate into 3-[(1-carboxyvinyl)oxy]benzoate, a step in the biosynthesis of menaquinone (MK, vitamin K2).</text>
</comment>
<comment type="pathway">
    <text evidence="1 4">Quinol/quinone metabolism; menaquinone biosynthesis.</text>
</comment>
<organism evidence="5 6">
    <name type="scientific">Effusibacillus consociatus</name>
    <dbReference type="NCBI Taxonomy" id="1117041"/>
    <lineage>
        <taxon>Bacteria</taxon>
        <taxon>Bacillati</taxon>
        <taxon>Bacillota</taxon>
        <taxon>Bacilli</taxon>
        <taxon>Bacillales</taxon>
        <taxon>Alicyclobacillaceae</taxon>
        <taxon>Effusibacillus</taxon>
    </lineage>
</organism>
<evidence type="ECO:0000256" key="2">
    <source>
        <dbReference type="ARBA" id="ARBA00022428"/>
    </source>
</evidence>
<comment type="catalytic activity">
    <reaction evidence="4">
        <text>chorismate = 3-[(1-carboxyvinyl)-oxy]benzoate + H2O</text>
        <dbReference type="Rhea" id="RHEA:40051"/>
        <dbReference type="ChEBI" id="CHEBI:15377"/>
        <dbReference type="ChEBI" id="CHEBI:29748"/>
        <dbReference type="ChEBI" id="CHEBI:76981"/>
        <dbReference type="EC" id="4.2.1.151"/>
    </reaction>
</comment>
<dbReference type="PANTHER" id="PTHR37690">
    <property type="entry name" value="CHORISMATE DEHYDRATASE"/>
    <property type="match status" value="1"/>
</dbReference>
<evidence type="ECO:0000256" key="4">
    <source>
        <dbReference type="HAMAP-Rule" id="MF_00995"/>
    </source>
</evidence>
<dbReference type="Proteomes" id="UP001596002">
    <property type="component" value="Unassembled WGS sequence"/>
</dbReference>
<accession>A0ABV9Q8F7</accession>
<keyword evidence="2 4" id="KW-0474">Menaquinone biosynthesis</keyword>
<evidence type="ECO:0000256" key="1">
    <source>
        <dbReference type="ARBA" id="ARBA00004863"/>
    </source>
</evidence>
<dbReference type="InterPro" id="IPR030868">
    <property type="entry name" value="MqnA"/>
</dbReference>
<dbReference type="EC" id="4.2.1.151" evidence="4"/>
<keyword evidence="6" id="KW-1185">Reference proteome</keyword>
<name>A0ABV9Q8F7_9BACL</name>
<protein>
    <recommendedName>
        <fullName evidence="4">Chorismate dehydratase</fullName>
        <ecNumber evidence="4">4.2.1.151</ecNumber>
    </recommendedName>
    <alternativeName>
        <fullName evidence="4">Menaquinone biosynthetic enzyme MqnA</fullName>
    </alternativeName>
</protein>
<comment type="caution">
    <text evidence="5">The sequence shown here is derived from an EMBL/GenBank/DDBJ whole genome shotgun (WGS) entry which is preliminary data.</text>
</comment>
<dbReference type="PANTHER" id="PTHR37690:SF1">
    <property type="entry name" value="CHORISMATE DEHYDRATASE"/>
    <property type="match status" value="1"/>
</dbReference>
<comment type="similarity">
    <text evidence="4">Belongs to the MqnA/MqnD family. MqnA subfamily.</text>
</comment>
<sequence>MNKLRVGRIIYSNVLPVYHFIDATAESNGIEFVPAVPAELNRMLAKGEVVAGPISAFSYAEHADEYYALHDLSVSSRGPVGSIFLFSKRPMDDLDGHKVALTSTSATSVNLLKILLHTYCKSNPIYLTRPPHLDEMMEEAEAALLIGDDALYWSLQDHPYHVYDLGAEWHRRTGCSMTFAIWAVRRDFVRQAPDQARRLHRLLLESKQKGLSNMNAVISEAIRLNGQDYGFWKSYFDKLIHDFEGELVEGAETYFQEAYQLGLLPRPVKVELWGGEQ</sequence>
<dbReference type="InterPro" id="IPR003773">
    <property type="entry name" value="Menaquinone_biosynth"/>
</dbReference>
<dbReference type="Pfam" id="PF02621">
    <property type="entry name" value="VitK2_biosynth"/>
    <property type="match status" value="1"/>
</dbReference>
<dbReference type="CDD" id="cd13634">
    <property type="entry name" value="PBP2_Sco4506"/>
    <property type="match status" value="1"/>
</dbReference>
<reference evidence="6" key="1">
    <citation type="journal article" date="2019" name="Int. J. Syst. Evol. Microbiol.">
        <title>The Global Catalogue of Microorganisms (GCM) 10K type strain sequencing project: providing services to taxonomists for standard genome sequencing and annotation.</title>
        <authorList>
            <consortium name="The Broad Institute Genomics Platform"/>
            <consortium name="The Broad Institute Genome Sequencing Center for Infectious Disease"/>
            <person name="Wu L."/>
            <person name="Ma J."/>
        </authorList>
    </citation>
    <scope>NUCLEOTIDE SEQUENCE [LARGE SCALE GENOMIC DNA]</scope>
    <source>
        <strain evidence="6">WYCCWR 12678</strain>
    </source>
</reference>
<evidence type="ECO:0000313" key="6">
    <source>
        <dbReference type="Proteomes" id="UP001596002"/>
    </source>
</evidence>
<gene>
    <name evidence="4" type="primary">mqnA</name>
    <name evidence="5" type="ORF">ACFO8Q_16400</name>
</gene>
<evidence type="ECO:0000256" key="3">
    <source>
        <dbReference type="ARBA" id="ARBA00023239"/>
    </source>
</evidence>